<evidence type="ECO:0000313" key="4">
    <source>
        <dbReference type="Proteomes" id="UP000315677"/>
    </source>
</evidence>
<dbReference type="Pfam" id="PF00561">
    <property type="entry name" value="Abhydrolase_1"/>
    <property type="match status" value="1"/>
</dbReference>
<dbReference type="PRINTS" id="PR00111">
    <property type="entry name" value="ABHYDROLASE"/>
</dbReference>
<evidence type="ECO:0000313" key="3">
    <source>
        <dbReference type="EMBL" id="TQM11484.1"/>
    </source>
</evidence>
<gene>
    <name evidence="3" type="ORF">FB558_4047</name>
</gene>
<dbReference type="GO" id="GO:0016787">
    <property type="term" value="F:hydrolase activity"/>
    <property type="evidence" value="ECO:0007669"/>
    <property type="project" value="UniProtKB-KW"/>
</dbReference>
<keyword evidence="4" id="KW-1185">Reference proteome</keyword>
<accession>A0A543DQ97</accession>
<dbReference type="OrthoDB" id="2987348at2"/>
<name>A0A543DQ97_9PSEU</name>
<organism evidence="3 4">
    <name type="scientific">Pseudonocardia kunmingensis</name>
    <dbReference type="NCBI Taxonomy" id="630975"/>
    <lineage>
        <taxon>Bacteria</taxon>
        <taxon>Bacillati</taxon>
        <taxon>Actinomycetota</taxon>
        <taxon>Actinomycetes</taxon>
        <taxon>Pseudonocardiales</taxon>
        <taxon>Pseudonocardiaceae</taxon>
        <taxon>Pseudonocardia</taxon>
    </lineage>
</organism>
<sequence>MGTSVLTGNGLSFSVEDTGGNGPTVLLLHGFPDSAALWRNQIPKLVAARYRVIAPDLRGFGSSDRPGEVENYRMELLVGDVLSILDALEVRSTAVVGHDWGSGIGWALAGLSPERVTRFMALSVGHPSSYFTDLRQRELSWYMLFFQFIGVAEEALRRNDWALLREWTNNPVDIERYVTDLDRPGALTAALNYYRANVPPEAFGGGAGIELPPVTCPVLGVWSDGDMACGEAQMLASGKRVSGPWRYKRIRGAGHWIPLDAPEELSNLLLDFLVESP</sequence>
<evidence type="ECO:0000256" key="1">
    <source>
        <dbReference type="ARBA" id="ARBA00022801"/>
    </source>
</evidence>
<dbReference type="Proteomes" id="UP000315677">
    <property type="component" value="Unassembled WGS sequence"/>
</dbReference>
<dbReference type="AlphaFoldDB" id="A0A543DQ97"/>
<dbReference type="InterPro" id="IPR000073">
    <property type="entry name" value="AB_hydrolase_1"/>
</dbReference>
<dbReference type="EMBL" id="VFPA01000002">
    <property type="protein sequence ID" value="TQM11484.1"/>
    <property type="molecule type" value="Genomic_DNA"/>
</dbReference>
<dbReference type="PANTHER" id="PTHR43329">
    <property type="entry name" value="EPOXIDE HYDROLASE"/>
    <property type="match status" value="1"/>
</dbReference>
<keyword evidence="1" id="KW-0378">Hydrolase</keyword>
<dbReference type="InterPro" id="IPR000639">
    <property type="entry name" value="Epox_hydrolase-like"/>
</dbReference>
<dbReference type="InterPro" id="IPR029058">
    <property type="entry name" value="AB_hydrolase_fold"/>
</dbReference>
<reference evidence="3 4" key="1">
    <citation type="submission" date="2019-06" db="EMBL/GenBank/DDBJ databases">
        <title>Sequencing the genomes of 1000 actinobacteria strains.</title>
        <authorList>
            <person name="Klenk H.-P."/>
        </authorList>
    </citation>
    <scope>NUCLEOTIDE SEQUENCE [LARGE SCALE GENOMIC DNA]</scope>
    <source>
        <strain evidence="3 4">DSM 45301</strain>
    </source>
</reference>
<feature type="domain" description="AB hydrolase-1" evidence="2">
    <location>
        <begin position="23"/>
        <end position="262"/>
    </location>
</feature>
<dbReference type="PRINTS" id="PR00412">
    <property type="entry name" value="EPOXHYDRLASE"/>
</dbReference>
<proteinExistence type="predicted"/>
<dbReference type="SUPFAM" id="SSF53474">
    <property type="entry name" value="alpha/beta-Hydrolases"/>
    <property type="match status" value="1"/>
</dbReference>
<evidence type="ECO:0000259" key="2">
    <source>
        <dbReference type="Pfam" id="PF00561"/>
    </source>
</evidence>
<dbReference type="RefSeq" id="WP_142055664.1">
    <property type="nucleotide sequence ID" value="NZ_VFPA01000002.1"/>
</dbReference>
<dbReference type="Gene3D" id="3.40.50.1820">
    <property type="entry name" value="alpha/beta hydrolase"/>
    <property type="match status" value="1"/>
</dbReference>
<protein>
    <submittedName>
        <fullName evidence="3">Pimeloyl-ACP methyl ester carboxylesterase</fullName>
    </submittedName>
</protein>
<comment type="caution">
    <text evidence="3">The sequence shown here is derived from an EMBL/GenBank/DDBJ whole genome shotgun (WGS) entry which is preliminary data.</text>
</comment>